<feature type="binding site" evidence="5">
    <location>
        <position position="5"/>
    </location>
    <ligand>
        <name>Mg(2+)</name>
        <dbReference type="ChEBI" id="CHEBI:18420"/>
    </ligand>
</feature>
<comment type="function">
    <text evidence="5">Toxic component of a toxin-antitoxin (TA) system. An RNase.</text>
</comment>
<evidence type="ECO:0000256" key="4">
    <source>
        <dbReference type="ARBA" id="ARBA00022801"/>
    </source>
</evidence>
<keyword evidence="5" id="KW-0800">Toxin</keyword>
<dbReference type="InterPro" id="IPR022907">
    <property type="entry name" value="VapC_family"/>
</dbReference>
<dbReference type="Gene3D" id="3.40.50.1010">
    <property type="entry name" value="5'-nuclease"/>
    <property type="match status" value="1"/>
</dbReference>
<keyword evidence="4 5" id="KW-0378">Hydrolase</keyword>
<dbReference type="NCBIfam" id="TIGR00028">
    <property type="entry name" value="Mtu_PIN_fam"/>
    <property type="match status" value="1"/>
</dbReference>
<dbReference type="InterPro" id="IPR029060">
    <property type="entry name" value="PIN-like_dom_sf"/>
</dbReference>
<keyword evidence="1 5" id="KW-1277">Toxin-antitoxin system</keyword>
<dbReference type="SUPFAM" id="SSF88723">
    <property type="entry name" value="PIN domain-like"/>
    <property type="match status" value="1"/>
</dbReference>
<evidence type="ECO:0000256" key="2">
    <source>
        <dbReference type="ARBA" id="ARBA00022722"/>
    </source>
</evidence>
<keyword evidence="8" id="KW-1185">Reference proteome</keyword>
<protein>
    <recommendedName>
        <fullName evidence="5">Ribonuclease VapC</fullName>
        <shortName evidence="5">RNase VapC</shortName>
        <ecNumber evidence="5">3.1.-.-</ecNumber>
    </recommendedName>
    <alternativeName>
        <fullName evidence="5">Toxin VapC</fullName>
    </alternativeName>
</protein>
<dbReference type="GO" id="GO:0090729">
    <property type="term" value="F:toxin activity"/>
    <property type="evidence" value="ECO:0007669"/>
    <property type="project" value="UniProtKB-KW"/>
</dbReference>
<name>A0A368XRE8_9BURK</name>
<feature type="domain" description="PIN" evidence="6">
    <location>
        <begin position="3"/>
        <end position="132"/>
    </location>
</feature>
<proteinExistence type="inferred from homology"/>
<evidence type="ECO:0000259" key="6">
    <source>
        <dbReference type="Pfam" id="PF01850"/>
    </source>
</evidence>
<comment type="caution">
    <text evidence="7">The sequence shown here is derived from an EMBL/GenBank/DDBJ whole genome shotgun (WGS) entry which is preliminary data.</text>
</comment>
<evidence type="ECO:0000256" key="3">
    <source>
        <dbReference type="ARBA" id="ARBA00022723"/>
    </source>
</evidence>
<dbReference type="InterPro" id="IPR002716">
    <property type="entry name" value="PIN_dom"/>
</dbReference>
<keyword evidence="3 5" id="KW-0479">Metal-binding</keyword>
<keyword evidence="2 5" id="KW-0540">Nuclease</keyword>
<evidence type="ECO:0000256" key="5">
    <source>
        <dbReference type="HAMAP-Rule" id="MF_00265"/>
    </source>
</evidence>
<dbReference type="InterPro" id="IPR006226">
    <property type="entry name" value="Mtu_PIN"/>
</dbReference>
<dbReference type="CDD" id="cd18678">
    <property type="entry name" value="PIN_MtVapC25_VapC33-like"/>
    <property type="match status" value="1"/>
</dbReference>
<reference evidence="7 8" key="1">
    <citation type="submission" date="2018-07" db="EMBL/GenBank/DDBJ databases">
        <title>Genomic Encyclopedia of Type Strains, Phase IV (KMG-IV): sequencing the most valuable type-strain genomes for metagenomic binning, comparative biology and taxonomic classification.</title>
        <authorList>
            <person name="Goeker M."/>
        </authorList>
    </citation>
    <scope>NUCLEOTIDE SEQUENCE [LARGE SCALE GENOMIC DNA]</scope>
    <source>
        <strain evidence="7 8">DSM 21634</strain>
    </source>
</reference>
<dbReference type="HAMAP" id="MF_00265">
    <property type="entry name" value="VapC_Nob1"/>
    <property type="match status" value="1"/>
</dbReference>
<accession>A0A368XRE8</accession>
<keyword evidence="5" id="KW-0460">Magnesium</keyword>
<evidence type="ECO:0000256" key="1">
    <source>
        <dbReference type="ARBA" id="ARBA00022649"/>
    </source>
</evidence>
<dbReference type="GO" id="GO:0045926">
    <property type="term" value="P:negative regulation of growth"/>
    <property type="evidence" value="ECO:0007669"/>
    <property type="project" value="UniProtKB-ARBA"/>
</dbReference>
<evidence type="ECO:0000313" key="8">
    <source>
        <dbReference type="Proteomes" id="UP000252884"/>
    </source>
</evidence>
<dbReference type="EMBL" id="QPJK01000005">
    <property type="protein sequence ID" value="RCW70455.1"/>
    <property type="molecule type" value="Genomic_DNA"/>
</dbReference>
<dbReference type="EC" id="3.1.-.-" evidence="5"/>
<organism evidence="7 8">
    <name type="scientific">Pseudorhodoferax soli</name>
    <dbReference type="NCBI Taxonomy" id="545864"/>
    <lineage>
        <taxon>Bacteria</taxon>
        <taxon>Pseudomonadati</taxon>
        <taxon>Pseudomonadota</taxon>
        <taxon>Betaproteobacteria</taxon>
        <taxon>Burkholderiales</taxon>
        <taxon>Comamonadaceae</taxon>
    </lineage>
</organism>
<dbReference type="Pfam" id="PF01850">
    <property type="entry name" value="PIN"/>
    <property type="match status" value="1"/>
</dbReference>
<evidence type="ECO:0000313" key="7">
    <source>
        <dbReference type="EMBL" id="RCW70455.1"/>
    </source>
</evidence>
<comment type="similarity">
    <text evidence="5">Belongs to the PINc/VapC protein family.</text>
</comment>
<sequence length="141" mass="15336">MLLPDTNLLLYAVHADSLHHARARQALETMLDDARGLALAWVVLIGFVRLSTKRGILPSPLGIADALSVVDDWLAHPRARVLQPGVRHAGIFGRLLLSAGTAGNLTTDAHIAALAIEHQAEVLTFDRDFARFTGVRYQLLS</sequence>
<gene>
    <name evidence="5" type="primary">vapC</name>
    <name evidence="7" type="ORF">DES41_105398</name>
</gene>
<dbReference type="OrthoDB" id="556169at2"/>
<dbReference type="GO" id="GO:0004540">
    <property type="term" value="F:RNA nuclease activity"/>
    <property type="evidence" value="ECO:0007669"/>
    <property type="project" value="InterPro"/>
</dbReference>
<dbReference type="Proteomes" id="UP000252884">
    <property type="component" value="Unassembled WGS sequence"/>
</dbReference>
<feature type="binding site" evidence="5">
    <location>
        <position position="108"/>
    </location>
    <ligand>
        <name>Mg(2+)</name>
        <dbReference type="ChEBI" id="CHEBI:18420"/>
    </ligand>
</feature>
<dbReference type="GO" id="GO:0016788">
    <property type="term" value="F:hydrolase activity, acting on ester bonds"/>
    <property type="evidence" value="ECO:0007669"/>
    <property type="project" value="InterPro"/>
</dbReference>
<dbReference type="RefSeq" id="WP_114469387.1">
    <property type="nucleotide sequence ID" value="NZ_QPJK01000005.1"/>
</dbReference>
<dbReference type="GO" id="GO:0000287">
    <property type="term" value="F:magnesium ion binding"/>
    <property type="evidence" value="ECO:0007669"/>
    <property type="project" value="UniProtKB-UniRule"/>
</dbReference>
<dbReference type="AlphaFoldDB" id="A0A368XRE8"/>
<comment type="cofactor">
    <cofactor evidence="5">
        <name>Mg(2+)</name>
        <dbReference type="ChEBI" id="CHEBI:18420"/>
    </cofactor>
</comment>